<evidence type="ECO:0000256" key="1">
    <source>
        <dbReference type="ARBA" id="ARBA00004236"/>
    </source>
</evidence>
<feature type="compositionally biased region" description="Basic and acidic residues" evidence="12">
    <location>
        <begin position="97"/>
        <end position="114"/>
    </location>
</feature>
<feature type="region of interest" description="Disordered" evidence="12">
    <location>
        <begin position="1"/>
        <end position="46"/>
    </location>
</feature>
<feature type="region of interest" description="Disordered" evidence="12">
    <location>
        <begin position="497"/>
        <end position="518"/>
    </location>
</feature>
<dbReference type="GO" id="GO:0012505">
    <property type="term" value="C:endomembrane system"/>
    <property type="evidence" value="ECO:0007669"/>
    <property type="project" value="UniProtKB-SubCell"/>
</dbReference>
<evidence type="ECO:0000256" key="11">
    <source>
        <dbReference type="ARBA" id="ARBA00037847"/>
    </source>
</evidence>
<feature type="compositionally biased region" description="Polar residues" evidence="12">
    <location>
        <begin position="204"/>
        <end position="215"/>
    </location>
</feature>
<keyword evidence="6" id="KW-0677">Repeat</keyword>
<evidence type="ECO:0000256" key="3">
    <source>
        <dbReference type="ARBA" id="ARBA00022614"/>
    </source>
</evidence>
<comment type="subcellular location">
    <subcellularLocation>
        <location evidence="1">Cell membrane</location>
    </subcellularLocation>
    <subcellularLocation>
        <location evidence="11">Endomembrane system</location>
        <topology evidence="11">Single-pass membrane protein</topology>
    </subcellularLocation>
</comment>
<evidence type="ECO:0000313" key="14">
    <source>
        <dbReference type="Proteomes" id="UP001153069"/>
    </source>
</evidence>
<feature type="region of interest" description="Disordered" evidence="12">
    <location>
        <begin position="350"/>
        <end position="456"/>
    </location>
</feature>
<dbReference type="OrthoDB" id="46005at2759"/>
<keyword evidence="7" id="KW-1133">Transmembrane helix</keyword>
<keyword evidence="4" id="KW-0812">Transmembrane</keyword>
<keyword evidence="8" id="KW-0472">Membrane</keyword>
<dbReference type="SUPFAM" id="SSF52058">
    <property type="entry name" value="L domain-like"/>
    <property type="match status" value="1"/>
</dbReference>
<feature type="compositionally biased region" description="Polar residues" evidence="12">
    <location>
        <begin position="144"/>
        <end position="172"/>
    </location>
</feature>
<dbReference type="GO" id="GO:0016301">
    <property type="term" value="F:kinase activity"/>
    <property type="evidence" value="ECO:0007669"/>
    <property type="project" value="UniProtKB-KW"/>
</dbReference>
<feature type="region of interest" description="Disordered" evidence="12">
    <location>
        <begin position="63"/>
        <end position="278"/>
    </location>
</feature>
<protein>
    <submittedName>
        <fullName evidence="13">LRR receptor-like serine threonine-protein kinase At4g08850-like</fullName>
    </submittedName>
</protein>
<feature type="region of interest" description="Disordered" evidence="12">
    <location>
        <begin position="290"/>
        <end position="315"/>
    </location>
</feature>
<reference evidence="13" key="1">
    <citation type="submission" date="2020-06" db="EMBL/GenBank/DDBJ databases">
        <authorList>
            <consortium name="Plant Systems Biology data submission"/>
        </authorList>
    </citation>
    <scope>NUCLEOTIDE SEQUENCE</scope>
    <source>
        <strain evidence="13">D6</strain>
    </source>
</reference>
<name>A0A9N8HPV0_9STRA</name>
<keyword evidence="13" id="KW-0418">Kinase</keyword>
<keyword evidence="5" id="KW-0732">Signal</keyword>
<accession>A0A9N8HPV0</accession>
<dbReference type="FunFam" id="3.80.10.10:FF:000041">
    <property type="entry name" value="LRR receptor-like serine/threonine-protein kinase ERECTA"/>
    <property type="match status" value="1"/>
</dbReference>
<keyword evidence="9 13" id="KW-0675">Receptor</keyword>
<keyword evidence="10" id="KW-0325">Glycoprotein</keyword>
<feature type="compositionally biased region" description="Low complexity" evidence="12">
    <location>
        <begin position="387"/>
        <end position="405"/>
    </location>
</feature>
<evidence type="ECO:0000256" key="10">
    <source>
        <dbReference type="ARBA" id="ARBA00023180"/>
    </source>
</evidence>
<gene>
    <name evidence="13" type="ORF">SEMRO_1213_G252970.1</name>
</gene>
<evidence type="ECO:0000256" key="2">
    <source>
        <dbReference type="ARBA" id="ARBA00022475"/>
    </source>
</evidence>
<evidence type="ECO:0000256" key="9">
    <source>
        <dbReference type="ARBA" id="ARBA00023170"/>
    </source>
</evidence>
<dbReference type="Pfam" id="PF00560">
    <property type="entry name" value="LRR_1"/>
    <property type="match status" value="1"/>
</dbReference>
<keyword evidence="3" id="KW-0433">Leucine-rich repeat</keyword>
<evidence type="ECO:0000256" key="7">
    <source>
        <dbReference type="ARBA" id="ARBA00022989"/>
    </source>
</evidence>
<dbReference type="EMBL" id="CAICTM010001211">
    <property type="protein sequence ID" value="CAB9521606.1"/>
    <property type="molecule type" value="Genomic_DNA"/>
</dbReference>
<dbReference type="AlphaFoldDB" id="A0A9N8HPV0"/>
<dbReference type="Pfam" id="PF13855">
    <property type="entry name" value="LRR_8"/>
    <property type="match status" value="1"/>
</dbReference>
<feature type="compositionally biased region" description="Basic residues" evidence="12">
    <location>
        <begin position="256"/>
        <end position="266"/>
    </location>
</feature>
<dbReference type="Proteomes" id="UP001153069">
    <property type="component" value="Unassembled WGS sequence"/>
</dbReference>
<dbReference type="PANTHER" id="PTHR48052:SF66">
    <property type="entry name" value="OS02G0610000 PROTEIN"/>
    <property type="match status" value="1"/>
</dbReference>
<dbReference type="GO" id="GO:0005886">
    <property type="term" value="C:plasma membrane"/>
    <property type="evidence" value="ECO:0007669"/>
    <property type="project" value="UniProtKB-SubCell"/>
</dbReference>
<feature type="compositionally biased region" description="Polar residues" evidence="12">
    <location>
        <begin position="501"/>
        <end position="511"/>
    </location>
</feature>
<evidence type="ECO:0000256" key="8">
    <source>
        <dbReference type="ARBA" id="ARBA00023136"/>
    </source>
</evidence>
<evidence type="ECO:0000313" key="13">
    <source>
        <dbReference type="EMBL" id="CAB9521606.1"/>
    </source>
</evidence>
<dbReference type="PANTHER" id="PTHR48052">
    <property type="entry name" value="UNNAMED PRODUCT"/>
    <property type="match status" value="1"/>
</dbReference>
<comment type="caution">
    <text evidence="13">The sequence shown here is derived from an EMBL/GenBank/DDBJ whole genome shotgun (WGS) entry which is preliminary data.</text>
</comment>
<feature type="compositionally biased region" description="Polar residues" evidence="12">
    <location>
        <begin position="1"/>
        <end position="11"/>
    </location>
</feature>
<keyword evidence="2" id="KW-1003">Cell membrane</keyword>
<dbReference type="Gene3D" id="3.80.10.10">
    <property type="entry name" value="Ribonuclease Inhibitor"/>
    <property type="match status" value="1"/>
</dbReference>
<dbReference type="InterPro" id="IPR001611">
    <property type="entry name" value="Leu-rich_rpt"/>
</dbReference>
<feature type="compositionally biased region" description="Polar residues" evidence="12">
    <location>
        <begin position="82"/>
        <end position="94"/>
    </location>
</feature>
<proteinExistence type="predicted"/>
<keyword evidence="13" id="KW-0808">Transferase</keyword>
<dbReference type="InterPro" id="IPR032675">
    <property type="entry name" value="LRR_dom_sf"/>
</dbReference>
<evidence type="ECO:0000256" key="4">
    <source>
        <dbReference type="ARBA" id="ARBA00022692"/>
    </source>
</evidence>
<sequence>MSSEAPESSLDTIEETKASISSSMGEESGASQVDDFAVGGTGGGVLQRPLQATFQATMREEAALMPDSFQTHQEEEDVDLESSLNTKRAPSSESQDMDSRQLVEEREEEEHPQTDDVTTDISDKADSYIGEVDESEHDQDLPVPNTNKPGQSRRSQSAGSPVNTSSKMLQRQYQRRSGKDDIEFVAGGSSRSNSPVRPNAKTPLRSSAKSSSTATGDLGVRRGTLLSSESATKRGDGRLGNSSLRDLDSSSGGQGQRRRHSYHARKQPNDDSLSDSSDFFVEIQKKGTLGSHLVHPSTGKVKVKRESAISRRSSTDSIDSIDMTIMQDPAEELLNKIGDLKVKPVTEASLQAAKDKSASTRLFAKRKPPKIDQRVNLMDATAGNYETGSNSSTSGSGISGNSSGRGSKRLNAPSRPKKYPSRQRNASKADVGLVEMITGGGSSDSTSSKRYRSKRPATIPEKQTSFWCRWEVFAFLWFLLLVAVLCVLPLFVKQTGGGSEATKSGINNNLDRTSDPADLETKSYRDGTVFLPPHATEATANDRYFRDGTISLQQPHVHAATANSDLLLSPSTTSKMSEMTQQVAALEDQLSELKELIVQHGISKADSLDWSTFHDTDDNDFQAMTPQTKALLWLAHHDTLHTGTEARDVQHHKLFQRYSLAVLYYATHGLHRNGTMSLIPNTGHGHTDFFPTSFLYQKEHETSWINSHGWLSKESVCGWIGVVCANNSDEEEILAVNLTNNGLSGKLPLQELTTTLRWSLHAFDLSGNNIHGCLDFGMPWPRLQKIYMQNNFLSGTLPVVWLKGCKAMEEILLSGNYFEGSIPELAFEDSDSLRRIQLDHNKLSGRVPVLGHLLQLEYLEFQGNSFTGPFPIGVFMLSNLVTLRAGSNLLSGTLSTDLSNMIDLEVLEVENNRLEGTVPDVFYTLPNMTHLSLRGNGFSGPLPESLAAMEKLETLSLEENQFSGTLSPSLSALTNLKSLLLHHNRLSGKVPDEVCALKEGFFNLKKLGHVAADCEQKIQCACCDECY</sequence>
<feature type="compositionally biased region" description="Polar residues" evidence="12">
    <location>
        <begin position="18"/>
        <end position="31"/>
    </location>
</feature>
<evidence type="ECO:0000256" key="12">
    <source>
        <dbReference type="SAM" id="MobiDB-lite"/>
    </source>
</evidence>
<organism evidence="13 14">
    <name type="scientific">Seminavis robusta</name>
    <dbReference type="NCBI Taxonomy" id="568900"/>
    <lineage>
        <taxon>Eukaryota</taxon>
        <taxon>Sar</taxon>
        <taxon>Stramenopiles</taxon>
        <taxon>Ochrophyta</taxon>
        <taxon>Bacillariophyta</taxon>
        <taxon>Bacillariophyceae</taxon>
        <taxon>Bacillariophycidae</taxon>
        <taxon>Naviculales</taxon>
        <taxon>Naviculaceae</taxon>
        <taxon>Seminavis</taxon>
    </lineage>
</organism>
<evidence type="ECO:0000256" key="5">
    <source>
        <dbReference type="ARBA" id="ARBA00022729"/>
    </source>
</evidence>
<evidence type="ECO:0000256" key="6">
    <source>
        <dbReference type="ARBA" id="ARBA00022737"/>
    </source>
</evidence>
<keyword evidence="14" id="KW-1185">Reference proteome</keyword>